<evidence type="ECO:0000313" key="2">
    <source>
        <dbReference type="EMBL" id="WVZ90347.1"/>
    </source>
</evidence>
<feature type="non-terminal residue" evidence="2">
    <location>
        <position position="191"/>
    </location>
</feature>
<dbReference type="Proteomes" id="UP001341281">
    <property type="component" value="Chromosome 08"/>
</dbReference>
<dbReference type="EMBL" id="CP144752">
    <property type="protein sequence ID" value="WVZ90347.1"/>
    <property type="molecule type" value="Genomic_DNA"/>
</dbReference>
<reference evidence="2 3" key="1">
    <citation type="submission" date="2024-02" db="EMBL/GenBank/DDBJ databases">
        <title>High-quality chromosome-scale genome assembly of Pensacola bahiagrass (Paspalum notatum Flugge var. saurae).</title>
        <authorList>
            <person name="Vega J.M."/>
            <person name="Podio M."/>
            <person name="Orjuela J."/>
            <person name="Siena L.A."/>
            <person name="Pessino S.C."/>
            <person name="Combes M.C."/>
            <person name="Mariac C."/>
            <person name="Albertini E."/>
            <person name="Pupilli F."/>
            <person name="Ortiz J.P.A."/>
            <person name="Leblanc O."/>
        </authorList>
    </citation>
    <scope>NUCLEOTIDE SEQUENCE [LARGE SCALE GENOMIC DNA]</scope>
    <source>
        <strain evidence="2">R1</strain>
        <tissue evidence="2">Leaf</tissue>
    </source>
</reference>
<name>A0AAQ3UI14_PASNO</name>
<gene>
    <name evidence="2" type="ORF">U9M48_036656</name>
</gene>
<sequence>RRISAAPASVIAQCNRLRPFADVHGIQLWHRRLGHLGHAALSRLASSSSSHVIKTLPEDASPCMSTLSSCSFTFSSFSSRRGYVLLTLCIVICGHLQDSQGSGRPIKSMQCDFVTVNLTTHPRECFFLAHVGPSPLVLSLHLMIQNGNERVLRTLNNIIRSLLFINIFSPPIGLRFFTPPLISSTATPPPP</sequence>
<evidence type="ECO:0000313" key="3">
    <source>
        <dbReference type="Proteomes" id="UP001341281"/>
    </source>
</evidence>
<keyword evidence="3" id="KW-1185">Reference proteome</keyword>
<dbReference type="InterPro" id="IPR025724">
    <property type="entry name" value="GAG-pre-integrase_dom"/>
</dbReference>
<feature type="domain" description="GAG-pre-integrase" evidence="1">
    <location>
        <begin position="26"/>
        <end position="63"/>
    </location>
</feature>
<dbReference type="Pfam" id="PF13976">
    <property type="entry name" value="gag_pre-integrs"/>
    <property type="match status" value="1"/>
</dbReference>
<protein>
    <recommendedName>
        <fullName evidence="1">GAG-pre-integrase domain-containing protein</fullName>
    </recommendedName>
</protein>
<dbReference type="AlphaFoldDB" id="A0AAQ3UI14"/>
<evidence type="ECO:0000259" key="1">
    <source>
        <dbReference type="Pfam" id="PF13976"/>
    </source>
</evidence>
<organism evidence="2 3">
    <name type="scientific">Paspalum notatum var. saurae</name>
    <dbReference type="NCBI Taxonomy" id="547442"/>
    <lineage>
        <taxon>Eukaryota</taxon>
        <taxon>Viridiplantae</taxon>
        <taxon>Streptophyta</taxon>
        <taxon>Embryophyta</taxon>
        <taxon>Tracheophyta</taxon>
        <taxon>Spermatophyta</taxon>
        <taxon>Magnoliopsida</taxon>
        <taxon>Liliopsida</taxon>
        <taxon>Poales</taxon>
        <taxon>Poaceae</taxon>
        <taxon>PACMAD clade</taxon>
        <taxon>Panicoideae</taxon>
        <taxon>Andropogonodae</taxon>
        <taxon>Paspaleae</taxon>
        <taxon>Paspalinae</taxon>
        <taxon>Paspalum</taxon>
    </lineage>
</organism>
<proteinExistence type="predicted"/>
<accession>A0AAQ3UI14</accession>